<evidence type="ECO:0000313" key="1">
    <source>
        <dbReference type="EMBL" id="MPN17262.1"/>
    </source>
</evidence>
<organism evidence="1">
    <name type="scientific">bioreactor metagenome</name>
    <dbReference type="NCBI Taxonomy" id="1076179"/>
    <lineage>
        <taxon>unclassified sequences</taxon>
        <taxon>metagenomes</taxon>
        <taxon>ecological metagenomes</taxon>
    </lineage>
</organism>
<evidence type="ECO:0008006" key="2">
    <source>
        <dbReference type="Google" id="ProtNLM"/>
    </source>
</evidence>
<reference evidence="1" key="1">
    <citation type="submission" date="2019-08" db="EMBL/GenBank/DDBJ databases">
        <authorList>
            <person name="Kucharzyk K."/>
            <person name="Murdoch R.W."/>
            <person name="Higgins S."/>
            <person name="Loffler F."/>
        </authorList>
    </citation>
    <scope>NUCLEOTIDE SEQUENCE</scope>
</reference>
<dbReference type="EMBL" id="VSSQ01064348">
    <property type="protein sequence ID" value="MPN17262.1"/>
    <property type="molecule type" value="Genomic_DNA"/>
</dbReference>
<dbReference type="AlphaFoldDB" id="A0A645FUE3"/>
<protein>
    <recommendedName>
        <fullName evidence="2">Sulfur carrier protein ThiS</fullName>
    </recommendedName>
</protein>
<comment type="caution">
    <text evidence="1">The sequence shown here is derived from an EMBL/GenBank/DDBJ whole genome shotgun (WGS) entry which is preliminary data.</text>
</comment>
<sequence>MIELKIRPEYAELYSINVHSVSLPLEGETLRAYVARSEIGKEENILPVVNDTAKPWSYVFSDGDVLEIYPMAASG</sequence>
<proteinExistence type="predicted"/>
<name>A0A645FUE3_9ZZZZ</name>
<gene>
    <name evidence="1" type="ORF">SDC9_164615</name>
</gene>
<accession>A0A645FUE3</accession>